<feature type="transmembrane region" description="Helical" evidence="6">
    <location>
        <begin position="105"/>
        <end position="122"/>
    </location>
</feature>
<name>A0A2V1DK96_9PLEO</name>
<feature type="transmembrane region" description="Helical" evidence="6">
    <location>
        <begin position="406"/>
        <end position="424"/>
    </location>
</feature>
<gene>
    <name evidence="8" type="ORF">DM02DRAFT_616066</name>
</gene>
<protein>
    <submittedName>
        <fullName evidence="8">MFS general substrate transporter</fullName>
    </submittedName>
</protein>
<dbReference type="Proteomes" id="UP000244855">
    <property type="component" value="Unassembled WGS sequence"/>
</dbReference>
<feature type="compositionally biased region" description="Basic and acidic residues" evidence="5">
    <location>
        <begin position="18"/>
        <end position="28"/>
    </location>
</feature>
<feature type="transmembrane region" description="Helical" evidence="6">
    <location>
        <begin position="134"/>
        <end position="153"/>
    </location>
</feature>
<dbReference type="GO" id="GO:0022857">
    <property type="term" value="F:transmembrane transporter activity"/>
    <property type="evidence" value="ECO:0007669"/>
    <property type="project" value="InterPro"/>
</dbReference>
<comment type="subcellular location">
    <subcellularLocation>
        <location evidence="1">Membrane</location>
        <topology evidence="1">Multi-pass membrane protein</topology>
    </subcellularLocation>
</comment>
<feature type="transmembrane region" description="Helical" evidence="6">
    <location>
        <begin position="444"/>
        <end position="462"/>
    </location>
</feature>
<evidence type="ECO:0000256" key="5">
    <source>
        <dbReference type="SAM" id="MobiDB-lite"/>
    </source>
</evidence>
<dbReference type="InterPro" id="IPR036259">
    <property type="entry name" value="MFS_trans_sf"/>
</dbReference>
<evidence type="ECO:0000259" key="7">
    <source>
        <dbReference type="PROSITE" id="PS50850"/>
    </source>
</evidence>
<dbReference type="FunFam" id="1.20.1250.20:FF:000011">
    <property type="entry name" value="MFS multidrug transporter, putative"/>
    <property type="match status" value="1"/>
</dbReference>
<feature type="transmembrane region" description="Helical" evidence="6">
    <location>
        <begin position="474"/>
        <end position="495"/>
    </location>
</feature>
<dbReference type="EMBL" id="KZ805422">
    <property type="protein sequence ID" value="PVH98033.1"/>
    <property type="molecule type" value="Genomic_DNA"/>
</dbReference>
<evidence type="ECO:0000256" key="1">
    <source>
        <dbReference type="ARBA" id="ARBA00004141"/>
    </source>
</evidence>
<accession>A0A2V1DK96</accession>
<evidence type="ECO:0000313" key="8">
    <source>
        <dbReference type="EMBL" id="PVH98033.1"/>
    </source>
</evidence>
<dbReference type="AlphaFoldDB" id="A0A2V1DK96"/>
<evidence type="ECO:0000256" key="4">
    <source>
        <dbReference type="ARBA" id="ARBA00023136"/>
    </source>
</evidence>
<keyword evidence="9" id="KW-1185">Reference proteome</keyword>
<keyword evidence="4 6" id="KW-0472">Membrane</keyword>
<dbReference type="PANTHER" id="PTHR23502:SF60">
    <property type="entry name" value="MAJOR FACILITATOR SUPERFAMILY (MFS) PROFILE DOMAIN-CONTAINING PROTEIN-RELATED"/>
    <property type="match status" value="1"/>
</dbReference>
<feature type="transmembrane region" description="Helical" evidence="6">
    <location>
        <begin position="193"/>
        <end position="216"/>
    </location>
</feature>
<keyword evidence="2 6" id="KW-0812">Transmembrane</keyword>
<dbReference type="PANTHER" id="PTHR23502">
    <property type="entry name" value="MAJOR FACILITATOR SUPERFAMILY"/>
    <property type="match status" value="1"/>
</dbReference>
<evidence type="ECO:0000313" key="9">
    <source>
        <dbReference type="Proteomes" id="UP000244855"/>
    </source>
</evidence>
<dbReference type="STRING" id="97972.A0A2V1DK96"/>
<evidence type="ECO:0000256" key="2">
    <source>
        <dbReference type="ARBA" id="ARBA00022692"/>
    </source>
</evidence>
<dbReference type="CDD" id="cd17323">
    <property type="entry name" value="MFS_Tpo1_MDR_like"/>
    <property type="match status" value="1"/>
</dbReference>
<feature type="transmembrane region" description="Helical" evidence="6">
    <location>
        <begin position="159"/>
        <end position="181"/>
    </location>
</feature>
<evidence type="ECO:0000256" key="3">
    <source>
        <dbReference type="ARBA" id="ARBA00022989"/>
    </source>
</evidence>
<dbReference type="PROSITE" id="PS50850">
    <property type="entry name" value="MFS"/>
    <property type="match status" value="1"/>
</dbReference>
<dbReference type="SUPFAM" id="SSF103473">
    <property type="entry name" value="MFS general substrate transporter"/>
    <property type="match status" value="1"/>
</dbReference>
<dbReference type="GO" id="GO:0016020">
    <property type="term" value="C:membrane"/>
    <property type="evidence" value="ECO:0007669"/>
    <property type="project" value="UniProtKB-SubCell"/>
</dbReference>
<keyword evidence="3 6" id="KW-1133">Transmembrane helix</keyword>
<dbReference type="Gene3D" id="1.20.1250.20">
    <property type="entry name" value="MFS general substrate transporter like domains"/>
    <property type="match status" value="1"/>
</dbReference>
<reference evidence="8 9" key="1">
    <citation type="journal article" date="2018" name="Sci. Rep.">
        <title>Comparative genomics provides insights into the lifestyle and reveals functional heterogeneity of dark septate endophytic fungi.</title>
        <authorList>
            <person name="Knapp D.G."/>
            <person name="Nemeth J.B."/>
            <person name="Barry K."/>
            <person name="Hainaut M."/>
            <person name="Henrissat B."/>
            <person name="Johnson J."/>
            <person name="Kuo A."/>
            <person name="Lim J.H.P."/>
            <person name="Lipzen A."/>
            <person name="Nolan M."/>
            <person name="Ohm R.A."/>
            <person name="Tamas L."/>
            <person name="Grigoriev I.V."/>
            <person name="Spatafora J.W."/>
            <person name="Nagy L.G."/>
            <person name="Kovacs G.M."/>
        </authorList>
    </citation>
    <scope>NUCLEOTIDE SEQUENCE [LARGE SCALE GENOMIC DNA]</scope>
    <source>
        <strain evidence="8 9">DSE2036</strain>
    </source>
</reference>
<organism evidence="8 9">
    <name type="scientific">Periconia macrospinosa</name>
    <dbReference type="NCBI Taxonomy" id="97972"/>
    <lineage>
        <taxon>Eukaryota</taxon>
        <taxon>Fungi</taxon>
        <taxon>Dikarya</taxon>
        <taxon>Ascomycota</taxon>
        <taxon>Pezizomycotina</taxon>
        <taxon>Dothideomycetes</taxon>
        <taxon>Pleosporomycetidae</taxon>
        <taxon>Pleosporales</taxon>
        <taxon>Massarineae</taxon>
        <taxon>Periconiaceae</taxon>
        <taxon>Periconia</taxon>
    </lineage>
</organism>
<dbReference type="InterPro" id="IPR020846">
    <property type="entry name" value="MFS_dom"/>
</dbReference>
<proteinExistence type="predicted"/>
<feature type="transmembrane region" description="Helical" evidence="6">
    <location>
        <begin position="380"/>
        <end position="400"/>
    </location>
</feature>
<dbReference type="Pfam" id="PF07690">
    <property type="entry name" value="MFS_1"/>
    <property type="match status" value="1"/>
</dbReference>
<feature type="transmembrane region" description="Helical" evidence="6">
    <location>
        <begin position="294"/>
        <end position="319"/>
    </location>
</feature>
<dbReference type="OrthoDB" id="6770063at2759"/>
<dbReference type="InterPro" id="IPR011701">
    <property type="entry name" value="MFS"/>
</dbReference>
<feature type="region of interest" description="Disordered" evidence="5">
    <location>
        <begin position="1"/>
        <end position="39"/>
    </location>
</feature>
<evidence type="ECO:0000256" key="6">
    <source>
        <dbReference type="SAM" id="Phobius"/>
    </source>
</evidence>
<feature type="transmembrane region" description="Helical" evidence="6">
    <location>
        <begin position="222"/>
        <end position="242"/>
    </location>
</feature>
<feature type="transmembrane region" description="Helical" evidence="6">
    <location>
        <begin position="339"/>
        <end position="359"/>
    </location>
</feature>
<sequence length="509" mass="57003">MSEPTHMAPSGDVPALADEIHPQPDTELTHLPSKQKQDASNDPFLVEFAPQWDPLNPKDWPTSRKWSVTDVLSASGFNRIMVSTIMAPALSTIAHELDMSPTESAMALSIYLLASAFGPIVIGPLSEVYGRQSVLHVTGVWFLIWNAVCGFAKTKEVLIASRFLAGFGASSIYALAGGVLGDIWRPEQRGRSLGMYLLIPIIGAAVGPIIGGFMAGRTTWRWMFWSTSMFQAVMVVVSFGVFRETYAPVILKRRAEKLRRTTRDERYYTVHERMEEDRPLVSIMWKALTRPMRLLFFQPLVQTASLISAFNYGILYILLSSFSDLWIKRYNMSVEISGLHYIALASGELAGSTLGGYILDKMYARMQSRNPETDLEPEHRLPLCLPPTILTILGLVFYGWTAQYRIHWIVVDIAAFLVTFGLQLSGLPQQAYVMDVYQEHTSSALAASQFPRSLAAFLFPLFAPKMYEVLGYGWGNSVLALAGLVMGVPATLFLWRWGRRMRMKLLSSY</sequence>
<feature type="domain" description="Major facilitator superfamily (MFS) profile" evidence="7">
    <location>
        <begin position="68"/>
        <end position="502"/>
    </location>
</feature>